<dbReference type="Proteomes" id="UP000299102">
    <property type="component" value="Unassembled WGS sequence"/>
</dbReference>
<dbReference type="EMBL" id="BGZK01000708">
    <property type="protein sequence ID" value="GBP57066.1"/>
    <property type="molecule type" value="Genomic_DNA"/>
</dbReference>
<evidence type="ECO:0000256" key="1">
    <source>
        <dbReference type="SAM" id="MobiDB-lite"/>
    </source>
</evidence>
<proteinExistence type="predicted"/>
<reference evidence="2 3" key="1">
    <citation type="journal article" date="2019" name="Commun. Biol.">
        <title>The bagworm genome reveals a unique fibroin gene that provides high tensile strength.</title>
        <authorList>
            <person name="Kono N."/>
            <person name="Nakamura H."/>
            <person name="Ohtoshi R."/>
            <person name="Tomita M."/>
            <person name="Numata K."/>
            <person name="Arakawa K."/>
        </authorList>
    </citation>
    <scope>NUCLEOTIDE SEQUENCE [LARGE SCALE GENOMIC DNA]</scope>
</reference>
<feature type="region of interest" description="Disordered" evidence="1">
    <location>
        <begin position="252"/>
        <end position="285"/>
    </location>
</feature>
<sequence length="299" mass="32757">MLHCDVRLKSPYCRNMPSYNVIYGFQTDDFGPPALRAGPVRLGAGDDRREICDDSSCSARHRASDFRLEESRVKVLRLSWLRGGGGANGDSGLRWPRATGLTTLVEWSRKTQTGLYVSRRADIARIPLLGRWLLPPAAAVFQVAPARAQALVMFAATPPRRRSANHSSPGRGLSIRVRVYACIILHVQSSILGENQVRLTDFLASLARSSVERSSKCVRTCVLASRLKRFNSVHVASPAGACPENRQSSIAVAGPVAPPLSTRRPTTVPPHTERPEPRAGGRSRLSVLSETRNVLYDLT</sequence>
<evidence type="ECO:0000313" key="2">
    <source>
        <dbReference type="EMBL" id="GBP57066.1"/>
    </source>
</evidence>
<gene>
    <name evidence="2" type="ORF">EVAR_36733_1</name>
</gene>
<dbReference type="AlphaFoldDB" id="A0A4C1WZX4"/>
<accession>A0A4C1WZX4</accession>
<name>A0A4C1WZX4_EUMVA</name>
<organism evidence="2 3">
    <name type="scientific">Eumeta variegata</name>
    <name type="common">Bagworm moth</name>
    <name type="synonym">Eumeta japonica</name>
    <dbReference type="NCBI Taxonomy" id="151549"/>
    <lineage>
        <taxon>Eukaryota</taxon>
        <taxon>Metazoa</taxon>
        <taxon>Ecdysozoa</taxon>
        <taxon>Arthropoda</taxon>
        <taxon>Hexapoda</taxon>
        <taxon>Insecta</taxon>
        <taxon>Pterygota</taxon>
        <taxon>Neoptera</taxon>
        <taxon>Endopterygota</taxon>
        <taxon>Lepidoptera</taxon>
        <taxon>Glossata</taxon>
        <taxon>Ditrysia</taxon>
        <taxon>Tineoidea</taxon>
        <taxon>Psychidae</taxon>
        <taxon>Oiketicinae</taxon>
        <taxon>Eumeta</taxon>
    </lineage>
</organism>
<protein>
    <submittedName>
        <fullName evidence="2">Uncharacterized protein</fullName>
    </submittedName>
</protein>
<keyword evidence="3" id="KW-1185">Reference proteome</keyword>
<evidence type="ECO:0000313" key="3">
    <source>
        <dbReference type="Proteomes" id="UP000299102"/>
    </source>
</evidence>
<comment type="caution">
    <text evidence="2">The sequence shown here is derived from an EMBL/GenBank/DDBJ whole genome shotgun (WGS) entry which is preliminary data.</text>
</comment>